<evidence type="ECO:0000256" key="1">
    <source>
        <dbReference type="ARBA" id="ARBA00002521"/>
    </source>
</evidence>
<accession>A0A1F5MJX0</accession>
<keyword evidence="5" id="KW-0378">Hydrolase</keyword>
<dbReference type="PANTHER" id="PTHR43330:SF27">
    <property type="entry name" value="METHIONINE AMINOPEPTIDASE"/>
    <property type="match status" value="1"/>
</dbReference>
<dbReference type="PANTHER" id="PTHR43330">
    <property type="entry name" value="METHIONINE AMINOPEPTIDASE"/>
    <property type="match status" value="1"/>
</dbReference>
<evidence type="ECO:0000313" key="9">
    <source>
        <dbReference type="Proteomes" id="UP000178017"/>
    </source>
</evidence>
<sequence>MSHLIKTKDELQVMRKSGQVTALILKKLIAAVKPGVNLLDLEALANRELEILKARASFKSVPGYHFATCLNVNSEVVHGLPRNIILKSGDILKIDFGAEVDGWHTDAAWTVMVAGSTESGNSKLLTIGEEAMWAGIKQAQAGNKIGDISCALQEVIENAGYNVVRSLCGHGVGRSGHEDPEVPTFGEKNTGLELQSGMTLAIEAIYTAGSGRVVTIEDGWTISSEDQSLAGLFEMTVIVGDSPEV</sequence>
<evidence type="ECO:0000256" key="4">
    <source>
        <dbReference type="ARBA" id="ARBA00022723"/>
    </source>
</evidence>
<keyword evidence="2 6" id="KW-0031">Aminopeptidase</keyword>
<evidence type="ECO:0000313" key="8">
    <source>
        <dbReference type="EMBL" id="OGE65643.1"/>
    </source>
</evidence>
<dbReference type="EMBL" id="MFDO01000015">
    <property type="protein sequence ID" value="OGE65643.1"/>
    <property type="molecule type" value="Genomic_DNA"/>
</dbReference>
<reference evidence="8 9" key="1">
    <citation type="journal article" date="2016" name="Nat. Commun.">
        <title>Thousands of microbial genomes shed light on interconnected biogeochemical processes in an aquifer system.</title>
        <authorList>
            <person name="Anantharaman K."/>
            <person name="Brown C.T."/>
            <person name="Hug L.A."/>
            <person name="Sharon I."/>
            <person name="Castelle C.J."/>
            <person name="Probst A.J."/>
            <person name="Thomas B.C."/>
            <person name="Singh A."/>
            <person name="Wilkins M.J."/>
            <person name="Karaoz U."/>
            <person name="Brodie E.L."/>
            <person name="Williams K.H."/>
            <person name="Hubbard S.S."/>
            <person name="Banfield J.F."/>
        </authorList>
    </citation>
    <scope>NUCLEOTIDE SEQUENCE [LARGE SCALE GENOMIC DNA]</scope>
</reference>
<dbReference type="GO" id="GO:0004239">
    <property type="term" value="F:initiator methionyl aminopeptidase activity"/>
    <property type="evidence" value="ECO:0007669"/>
    <property type="project" value="UniProtKB-EC"/>
</dbReference>
<dbReference type="Gene3D" id="3.90.230.10">
    <property type="entry name" value="Creatinase/methionine aminopeptidase superfamily"/>
    <property type="match status" value="1"/>
</dbReference>
<dbReference type="GO" id="GO:0046872">
    <property type="term" value="F:metal ion binding"/>
    <property type="evidence" value="ECO:0007669"/>
    <property type="project" value="UniProtKB-KW"/>
</dbReference>
<dbReference type="NCBIfam" id="TIGR00500">
    <property type="entry name" value="met_pdase_I"/>
    <property type="match status" value="1"/>
</dbReference>
<dbReference type="GO" id="GO:0070006">
    <property type="term" value="F:metalloaminopeptidase activity"/>
    <property type="evidence" value="ECO:0007669"/>
    <property type="project" value="InterPro"/>
</dbReference>
<name>A0A1F5MJX0_9BACT</name>
<dbReference type="AlphaFoldDB" id="A0A1F5MJX0"/>
<feature type="non-terminal residue" evidence="8">
    <location>
        <position position="245"/>
    </location>
</feature>
<dbReference type="InterPro" id="IPR000994">
    <property type="entry name" value="Pept_M24"/>
</dbReference>
<dbReference type="EC" id="3.4.11.18" evidence="6"/>
<dbReference type="GO" id="GO:0005829">
    <property type="term" value="C:cytosol"/>
    <property type="evidence" value="ECO:0007669"/>
    <property type="project" value="TreeGrafter"/>
</dbReference>
<keyword evidence="4 6" id="KW-0479">Metal-binding</keyword>
<dbReference type="InterPro" id="IPR002467">
    <property type="entry name" value="Pept_M24A_MAP1"/>
</dbReference>
<dbReference type="PRINTS" id="PR00599">
    <property type="entry name" value="MAPEPTIDASE"/>
</dbReference>
<comment type="catalytic activity">
    <reaction evidence="6">
        <text>Release of N-terminal amino acids, preferentially methionine, from peptides and arylamides.</text>
        <dbReference type="EC" id="3.4.11.18"/>
    </reaction>
</comment>
<comment type="similarity">
    <text evidence="6">Belongs to the peptidase M24A family.</text>
</comment>
<keyword evidence="3 6" id="KW-0645">Protease</keyword>
<comment type="cofactor">
    <cofactor evidence="6">
        <name>Co(2+)</name>
        <dbReference type="ChEBI" id="CHEBI:48828"/>
    </cofactor>
    <cofactor evidence="6">
        <name>Zn(2+)</name>
        <dbReference type="ChEBI" id="CHEBI:29105"/>
    </cofactor>
    <cofactor evidence="6">
        <name>Mn(2+)</name>
        <dbReference type="ChEBI" id="CHEBI:29035"/>
    </cofactor>
    <cofactor evidence="6">
        <name>Fe(2+)</name>
        <dbReference type="ChEBI" id="CHEBI:29033"/>
    </cofactor>
    <text evidence="6">Binds 2 divalent metal cations per subunit. Has a high-affinity and a low affinity metal-binding site. The true nature of the physiological cofactor is under debate. The enzyme is active with cobalt, zinc, manganese or divalent iron ions.</text>
</comment>
<evidence type="ECO:0000256" key="6">
    <source>
        <dbReference type="RuleBase" id="RU003653"/>
    </source>
</evidence>
<organism evidence="8 9">
    <name type="scientific">Candidatus Daviesbacteria bacterium RIFCSPLOWO2_01_FULL_40_24</name>
    <dbReference type="NCBI Taxonomy" id="1797787"/>
    <lineage>
        <taxon>Bacteria</taxon>
        <taxon>Candidatus Daviesiibacteriota</taxon>
    </lineage>
</organism>
<evidence type="ECO:0000256" key="5">
    <source>
        <dbReference type="ARBA" id="ARBA00022801"/>
    </source>
</evidence>
<feature type="domain" description="Peptidase M24" evidence="7">
    <location>
        <begin position="13"/>
        <end position="220"/>
    </location>
</feature>
<dbReference type="SUPFAM" id="SSF55920">
    <property type="entry name" value="Creatinase/aminopeptidase"/>
    <property type="match status" value="1"/>
</dbReference>
<proteinExistence type="inferred from homology"/>
<dbReference type="Proteomes" id="UP000178017">
    <property type="component" value="Unassembled WGS sequence"/>
</dbReference>
<dbReference type="InterPro" id="IPR036005">
    <property type="entry name" value="Creatinase/aminopeptidase-like"/>
</dbReference>
<protein>
    <recommendedName>
        <fullName evidence="6">Methionine aminopeptidase</fullName>
        <ecNumber evidence="6">3.4.11.18</ecNumber>
    </recommendedName>
</protein>
<dbReference type="GO" id="GO:0006508">
    <property type="term" value="P:proteolysis"/>
    <property type="evidence" value="ECO:0007669"/>
    <property type="project" value="UniProtKB-KW"/>
</dbReference>
<evidence type="ECO:0000259" key="7">
    <source>
        <dbReference type="Pfam" id="PF00557"/>
    </source>
</evidence>
<evidence type="ECO:0000256" key="3">
    <source>
        <dbReference type="ARBA" id="ARBA00022670"/>
    </source>
</evidence>
<dbReference type="Pfam" id="PF00557">
    <property type="entry name" value="Peptidase_M24"/>
    <property type="match status" value="1"/>
</dbReference>
<comment type="function">
    <text evidence="1">Removes the N-terminal methionine from nascent proteins. The N-terminal methionine is often cleaved when the second residue in the primary sequence is small and uncharged (Met-Ala-, Cys, Gly, Pro, Ser, Thr, or Val). Requires deformylation of the N(alpha)-formylated initiator methionine before it can be hydrolyzed.</text>
</comment>
<comment type="caution">
    <text evidence="8">The sequence shown here is derived from an EMBL/GenBank/DDBJ whole genome shotgun (WGS) entry which is preliminary data.</text>
</comment>
<evidence type="ECO:0000256" key="2">
    <source>
        <dbReference type="ARBA" id="ARBA00022438"/>
    </source>
</evidence>
<dbReference type="InterPro" id="IPR001714">
    <property type="entry name" value="Pept_M24_MAP"/>
</dbReference>
<gene>
    <name evidence="8" type="ORF">A3B49_03060</name>
</gene>